<dbReference type="GO" id="GO:0046872">
    <property type="term" value="F:metal ion binding"/>
    <property type="evidence" value="ECO:0007669"/>
    <property type="project" value="UniProtKB-KW"/>
</dbReference>
<comment type="subunit">
    <text evidence="8">The complex is composed of six subunits: RnfA, RnfB, RnfC, RnfD, RnfE and RnfG.</text>
</comment>
<keyword evidence="11" id="KW-1185">Reference proteome</keyword>
<dbReference type="Gene3D" id="3.10.20.600">
    <property type="match status" value="1"/>
</dbReference>
<dbReference type="InterPro" id="IPR011538">
    <property type="entry name" value="Nuo51_FMN-bd"/>
</dbReference>
<dbReference type="SUPFAM" id="SSF51230">
    <property type="entry name" value="Single hybrid motif"/>
    <property type="match status" value="1"/>
</dbReference>
<dbReference type="EC" id="7.-.-.-" evidence="8"/>
<feature type="domain" description="4Fe-4S ferredoxin-type" evidence="9">
    <location>
        <begin position="395"/>
        <end position="428"/>
    </location>
</feature>
<sequence length="447" mass="48081">MFNTFKRGGVHPADGKILARNKAIEVAPLPKQVVVPMSQHFGAPCKPVVKVGDLVKKGQLIGTIDAFLHADIHAPLSGKVVKVAPMPHNTMVTCMSVVIESDGQDEWVEGLPLQRDWQTMSRDAIIQAIKDCGVVGCGGATFPAHVKLAPNKPVDSFIVNAAECEPYLTCDYRAMVEEETTQKFVTGVQICMKVLGVSKGYIGIEDNKPEAIENMKTAFANVPGVTVVTCKTKYPQGAEKMMIEACTGRLVAPGGLPMDVGCVVSNIGTVIAITDAVCQGIPLIERITTVTGDCITEPKNLLVRVGTTYEDAIAFCGGFSKQPERVIAGGPMMGFAQYQLDIPITKGASGILALSKDKCDEREEEPCIRCGRCVEACPMGLVPSQLSIFSSREAWEECKDYGVMNCVECGSCVFVCPAKRNLVQYFRNAKGQLKMIQQAAQQKAAKG</sequence>
<feature type="domain" description="4Fe-4S ferredoxin-type" evidence="9">
    <location>
        <begin position="358"/>
        <end position="387"/>
    </location>
</feature>
<dbReference type="NCBIfam" id="NF003454">
    <property type="entry name" value="PRK05035.1"/>
    <property type="match status" value="1"/>
</dbReference>
<keyword evidence="6 8" id="KW-0408">Iron</keyword>
<dbReference type="GO" id="GO:0022900">
    <property type="term" value="P:electron transport chain"/>
    <property type="evidence" value="ECO:0007669"/>
    <property type="project" value="UniProtKB-UniRule"/>
</dbReference>
<dbReference type="EMBL" id="LSDT01000002">
    <property type="protein sequence ID" value="KXB93191.1"/>
    <property type="molecule type" value="Genomic_DNA"/>
</dbReference>
<dbReference type="PATRIC" id="fig|1588748.3.peg.105"/>
<dbReference type="InterPro" id="IPR010208">
    <property type="entry name" value="Ion_transpt_RnfC/RsxC"/>
</dbReference>
<dbReference type="PANTHER" id="PTHR43034">
    <property type="entry name" value="ION-TRANSLOCATING OXIDOREDUCTASE COMPLEX SUBUNIT C"/>
    <property type="match status" value="1"/>
</dbReference>
<keyword evidence="8" id="KW-1003">Cell membrane</keyword>
<evidence type="ECO:0000259" key="9">
    <source>
        <dbReference type="PROSITE" id="PS51379"/>
    </source>
</evidence>
<keyword evidence="4 8" id="KW-0677">Repeat</keyword>
<comment type="caution">
    <text evidence="10">The sequence shown here is derived from an EMBL/GenBank/DDBJ whole genome shotgun (WGS) entry which is preliminary data.</text>
</comment>
<dbReference type="GO" id="GO:0009055">
    <property type="term" value="F:electron transfer activity"/>
    <property type="evidence" value="ECO:0007669"/>
    <property type="project" value="InterPro"/>
</dbReference>
<dbReference type="GO" id="GO:0051539">
    <property type="term" value="F:4 iron, 4 sulfur cluster binding"/>
    <property type="evidence" value="ECO:0007669"/>
    <property type="project" value="UniProtKB-KW"/>
</dbReference>
<dbReference type="SUPFAM" id="SSF46548">
    <property type="entry name" value="alpha-helical ferredoxin"/>
    <property type="match status" value="1"/>
</dbReference>
<keyword evidence="8" id="KW-0472">Membrane</keyword>
<feature type="binding site" evidence="8">
    <location>
        <position position="373"/>
    </location>
    <ligand>
        <name>[4Fe-4S] cluster</name>
        <dbReference type="ChEBI" id="CHEBI:49883"/>
        <label>1</label>
    </ligand>
</feature>
<dbReference type="GO" id="GO:0005886">
    <property type="term" value="C:plasma membrane"/>
    <property type="evidence" value="ECO:0007669"/>
    <property type="project" value="UniProtKB-SubCell"/>
</dbReference>
<dbReference type="PROSITE" id="PS51379">
    <property type="entry name" value="4FE4S_FER_2"/>
    <property type="match status" value="2"/>
</dbReference>
<accession>A0A134CLV4</accession>
<evidence type="ECO:0000256" key="2">
    <source>
        <dbReference type="ARBA" id="ARBA00022485"/>
    </source>
</evidence>
<dbReference type="Pfam" id="PF12838">
    <property type="entry name" value="Fer4_7"/>
    <property type="match status" value="1"/>
</dbReference>
<evidence type="ECO:0000256" key="7">
    <source>
        <dbReference type="ARBA" id="ARBA00023014"/>
    </source>
</evidence>
<protein>
    <recommendedName>
        <fullName evidence="8">Ion-translocating oxidoreductase complex subunit C</fullName>
        <ecNumber evidence="8">7.-.-.-</ecNumber>
    </recommendedName>
    <alternativeName>
        <fullName evidence="8">Rnf electron transport complex subunit C</fullName>
    </alternativeName>
</protein>
<dbReference type="InterPro" id="IPR019554">
    <property type="entry name" value="Soluble_ligand-bd"/>
</dbReference>
<evidence type="ECO:0000256" key="8">
    <source>
        <dbReference type="HAMAP-Rule" id="MF_00461"/>
    </source>
</evidence>
<dbReference type="Pfam" id="PF01512">
    <property type="entry name" value="Complex1_51K"/>
    <property type="match status" value="1"/>
</dbReference>
<feature type="binding site" evidence="8">
    <location>
        <position position="416"/>
    </location>
    <ligand>
        <name>[4Fe-4S] cluster</name>
        <dbReference type="ChEBI" id="CHEBI:49883"/>
        <label>1</label>
    </ligand>
</feature>
<dbReference type="InterPro" id="IPR017900">
    <property type="entry name" value="4Fe4S_Fe_S_CS"/>
</dbReference>
<dbReference type="Pfam" id="PF10531">
    <property type="entry name" value="SLBB"/>
    <property type="match status" value="1"/>
</dbReference>
<dbReference type="PROSITE" id="PS00198">
    <property type="entry name" value="4FE4S_FER_1"/>
    <property type="match status" value="2"/>
</dbReference>
<dbReference type="SUPFAM" id="SSF142019">
    <property type="entry name" value="Nqo1 FMN-binding domain-like"/>
    <property type="match status" value="1"/>
</dbReference>
<evidence type="ECO:0000256" key="3">
    <source>
        <dbReference type="ARBA" id="ARBA00022723"/>
    </source>
</evidence>
<comment type="similarity">
    <text evidence="8">Belongs to the 4Fe4S bacterial-type ferredoxin family. RnfC subfamily.</text>
</comment>
<dbReference type="NCBIfam" id="TIGR01945">
    <property type="entry name" value="rnfC"/>
    <property type="match status" value="1"/>
</dbReference>
<dbReference type="Gene3D" id="3.30.70.20">
    <property type="match status" value="1"/>
</dbReference>
<dbReference type="Proteomes" id="UP000070160">
    <property type="component" value="Unassembled WGS sequence"/>
</dbReference>
<keyword evidence="7 8" id="KW-0411">Iron-sulfur</keyword>
<name>A0A134CLV4_9FIRM</name>
<dbReference type="InterPro" id="IPR017896">
    <property type="entry name" value="4Fe4S_Fe-S-bd"/>
</dbReference>
<dbReference type="AlphaFoldDB" id="A0A134CLV4"/>
<dbReference type="Pfam" id="PF13375">
    <property type="entry name" value="RnfC_N"/>
    <property type="match status" value="1"/>
</dbReference>
<evidence type="ECO:0000256" key="5">
    <source>
        <dbReference type="ARBA" id="ARBA00022982"/>
    </source>
</evidence>
<keyword evidence="8" id="KW-1278">Translocase</keyword>
<dbReference type="InterPro" id="IPR037225">
    <property type="entry name" value="Nuo51_FMN-bd_sf"/>
</dbReference>
<dbReference type="STRING" id="1588748.HMPREF3182_00109"/>
<evidence type="ECO:0000256" key="1">
    <source>
        <dbReference type="ARBA" id="ARBA00022448"/>
    </source>
</evidence>
<keyword evidence="1 8" id="KW-0813">Transport</keyword>
<evidence type="ECO:0000313" key="11">
    <source>
        <dbReference type="Proteomes" id="UP000070160"/>
    </source>
</evidence>
<feature type="binding site" evidence="8">
    <location>
        <position position="412"/>
    </location>
    <ligand>
        <name>[4Fe-4S] cluster</name>
        <dbReference type="ChEBI" id="CHEBI:49883"/>
        <label>2</label>
    </ligand>
</feature>
<feature type="binding site" evidence="8">
    <location>
        <position position="406"/>
    </location>
    <ligand>
        <name>[4Fe-4S] cluster</name>
        <dbReference type="ChEBI" id="CHEBI:49883"/>
        <label>2</label>
    </ligand>
</feature>
<evidence type="ECO:0000313" key="10">
    <source>
        <dbReference type="EMBL" id="KXB93191.1"/>
    </source>
</evidence>
<comment type="function">
    <text evidence="8">Part of a membrane-bound complex that couples electron transfer with translocation of ions across the membrane.</text>
</comment>
<comment type="subcellular location">
    <subcellularLocation>
        <location evidence="8">Cell membrane</location>
        <topology evidence="8">Peripheral membrane protein</topology>
    </subcellularLocation>
</comment>
<evidence type="ECO:0000256" key="4">
    <source>
        <dbReference type="ARBA" id="ARBA00022737"/>
    </source>
</evidence>
<dbReference type="InterPro" id="IPR026902">
    <property type="entry name" value="RnfC_N"/>
</dbReference>
<keyword evidence="2 8" id="KW-0004">4Fe-4S</keyword>
<feature type="binding site" evidence="8">
    <location>
        <position position="377"/>
    </location>
    <ligand>
        <name>[4Fe-4S] cluster</name>
        <dbReference type="ChEBI" id="CHEBI:49883"/>
        <label>2</label>
    </ligand>
</feature>
<dbReference type="RefSeq" id="WP_062484888.1">
    <property type="nucleotide sequence ID" value="NZ_KQ960925.1"/>
</dbReference>
<comment type="cofactor">
    <cofactor evidence="8">
        <name>[4Fe-4S] cluster</name>
        <dbReference type="ChEBI" id="CHEBI:49883"/>
    </cofactor>
    <text evidence="8">Binds 2 [4Fe-4S] clusters per subunit.</text>
</comment>
<proteinExistence type="inferred from homology"/>
<feature type="binding site" evidence="8">
    <location>
        <position position="367"/>
    </location>
    <ligand>
        <name>[4Fe-4S] cluster</name>
        <dbReference type="ChEBI" id="CHEBI:49883"/>
        <label>1</label>
    </ligand>
</feature>
<feature type="binding site" evidence="8">
    <location>
        <position position="409"/>
    </location>
    <ligand>
        <name>[4Fe-4S] cluster</name>
        <dbReference type="ChEBI" id="CHEBI:49883"/>
        <label>2</label>
    </ligand>
</feature>
<dbReference type="InterPro" id="IPR011053">
    <property type="entry name" value="Single_hybrid_motif"/>
</dbReference>
<evidence type="ECO:0000256" key="6">
    <source>
        <dbReference type="ARBA" id="ARBA00023004"/>
    </source>
</evidence>
<reference evidence="11" key="1">
    <citation type="submission" date="2016-01" db="EMBL/GenBank/DDBJ databases">
        <authorList>
            <person name="Mitreva M."/>
            <person name="Pepin K.H."/>
            <person name="Mihindukulasuriya K.A."/>
            <person name="Fulton R."/>
            <person name="Fronick C."/>
            <person name="O'Laughlin M."/>
            <person name="Miner T."/>
            <person name="Herter B."/>
            <person name="Rosa B.A."/>
            <person name="Cordes M."/>
            <person name="Tomlinson C."/>
            <person name="Wollam A."/>
            <person name="Palsikar V.B."/>
            <person name="Mardis E.R."/>
            <person name="Wilson R.K."/>
        </authorList>
    </citation>
    <scope>NUCLEOTIDE SEQUENCE [LARGE SCALE GENOMIC DNA]</scope>
    <source>
        <strain evidence="11">KA00182</strain>
    </source>
</reference>
<gene>
    <name evidence="8" type="primary">rnfC</name>
    <name evidence="10" type="ORF">HMPREF3182_00109</name>
</gene>
<dbReference type="PANTHER" id="PTHR43034:SF2">
    <property type="entry name" value="ION-TRANSLOCATING OXIDOREDUCTASE COMPLEX SUBUNIT C"/>
    <property type="match status" value="1"/>
</dbReference>
<dbReference type="Gene3D" id="3.40.50.11540">
    <property type="entry name" value="NADH-ubiquinone oxidoreductase 51kDa subunit"/>
    <property type="match status" value="1"/>
</dbReference>
<keyword evidence="5 8" id="KW-0249">Electron transport</keyword>
<keyword evidence="3 8" id="KW-0479">Metal-binding</keyword>
<organism evidence="10 11">
    <name type="scientific">Megasphaera hutchinsoni</name>
    <dbReference type="NCBI Taxonomy" id="1588748"/>
    <lineage>
        <taxon>Bacteria</taxon>
        <taxon>Bacillati</taxon>
        <taxon>Bacillota</taxon>
        <taxon>Negativicutes</taxon>
        <taxon>Veillonellales</taxon>
        <taxon>Veillonellaceae</taxon>
        <taxon>Megasphaera</taxon>
    </lineage>
</organism>
<dbReference type="HAMAP" id="MF_00461">
    <property type="entry name" value="RsxC_RnfC"/>
    <property type="match status" value="1"/>
</dbReference>
<feature type="binding site" evidence="8">
    <location>
        <position position="370"/>
    </location>
    <ligand>
        <name>[4Fe-4S] cluster</name>
        <dbReference type="ChEBI" id="CHEBI:49883"/>
        <label>1</label>
    </ligand>
</feature>